<dbReference type="EnsemblMetazoa" id="ACOM022505-RA">
    <property type="protein sequence ID" value="ACOM022505-PA.1"/>
    <property type="gene ID" value="ACOM022505"/>
</dbReference>
<dbReference type="Proteomes" id="UP000075882">
    <property type="component" value="Unassembled WGS sequence"/>
</dbReference>
<proteinExistence type="predicted"/>
<accession>A0A8W7NY19</accession>
<sequence>LNRFPDFLLGCRHEGSEIIVTWRPLKSVTWRQSSSTDIVQLQLAIRSELTGAILCSVSVDPMATNTHTFFVDEIVPTSSTSFVLTASFIDGNNYCERIIPTYKIPPNLTSTSILVSCEWCVVCDTDQFFSKKLCNSCTCFPVLLSSKGTGNMCASRGYYCYSIGKHFIHLLQTSYEISLESK</sequence>
<name>A0A8W7NY19_ANOCL</name>
<evidence type="ECO:0000313" key="1">
    <source>
        <dbReference type="EnsemblMetazoa" id="ACOM022505-PA.1"/>
    </source>
</evidence>
<dbReference type="AlphaFoldDB" id="A0A8W7NY19"/>
<organism evidence="1">
    <name type="scientific">Anopheles coluzzii</name>
    <name type="common">African malaria mosquito</name>
    <dbReference type="NCBI Taxonomy" id="1518534"/>
    <lineage>
        <taxon>Eukaryota</taxon>
        <taxon>Metazoa</taxon>
        <taxon>Ecdysozoa</taxon>
        <taxon>Arthropoda</taxon>
        <taxon>Hexapoda</taxon>
        <taxon>Insecta</taxon>
        <taxon>Pterygota</taxon>
        <taxon>Neoptera</taxon>
        <taxon>Endopterygota</taxon>
        <taxon>Diptera</taxon>
        <taxon>Nematocera</taxon>
        <taxon>Culicoidea</taxon>
        <taxon>Culicidae</taxon>
        <taxon>Anophelinae</taxon>
        <taxon>Anopheles</taxon>
    </lineage>
</organism>
<dbReference type="VEuPathDB" id="VectorBase:ACON2_040267"/>
<protein>
    <submittedName>
        <fullName evidence="1">Uncharacterized protein</fullName>
    </submittedName>
</protein>
<reference evidence="1" key="1">
    <citation type="submission" date="2022-08" db="UniProtKB">
        <authorList>
            <consortium name="EnsemblMetazoa"/>
        </authorList>
    </citation>
    <scope>IDENTIFICATION</scope>
</reference>